<feature type="region of interest" description="Disordered" evidence="3">
    <location>
        <begin position="29"/>
        <end position="56"/>
    </location>
</feature>
<dbReference type="InterPro" id="IPR008972">
    <property type="entry name" value="Cupredoxin"/>
</dbReference>
<organism evidence="5 6">
    <name type="scientific">Halohasta litorea</name>
    <dbReference type="NCBI Taxonomy" id="869891"/>
    <lineage>
        <taxon>Archaea</taxon>
        <taxon>Methanobacteriati</taxon>
        <taxon>Methanobacteriota</taxon>
        <taxon>Stenosarchaea group</taxon>
        <taxon>Halobacteria</taxon>
        <taxon>Halobacteriales</taxon>
        <taxon>Haloferacaceae</taxon>
        <taxon>Halohasta</taxon>
    </lineage>
</organism>
<dbReference type="GO" id="GO:0046872">
    <property type="term" value="F:metal ion binding"/>
    <property type="evidence" value="ECO:0007669"/>
    <property type="project" value="UniProtKB-KW"/>
</dbReference>
<dbReference type="AlphaFoldDB" id="A0ABD6DB94"/>
<comment type="caution">
    <text evidence="5">The sequence shown here is derived from an EMBL/GenBank/DDBJ whole genome shotgun (WGS) entry which is preliminary data.</text>
</comment>
<dbReference type="InterPro" id="IPR017533">
    <property type="entry name" value="Halocyanin"/>
</dbReference>
<proteinExistence type="predicted"/>
<name>A0ABD6DB94_9EURY</name>
<feature type="compositionally biased region" description="Low complexity" evidence="3">
    <location>
        <begin position="31"/>
        <end position="41"/>
    </location>
</feature>
<evidence type="ECO:0000256" key="2">
    <source>
        <dbReference type="ARBA" id="ARBA00023008"/>
    </source>
</evidence>
<dbReference type="PROSITE" id="PS51257">
    <property type="entry name" value="PROKAR_LIPOPROTEIN"/>
    <property type="match status" value="1"/>
</dbReference>
<dbReference type="InterPro" id="IPR000923">
    <property type="entry name" value="BlueCu_1"/>
</dbReference>
<keyword evidence="1" id="KW-0479">Metal-binding</keyword>
<evidence type="ECO:0000313" key="6">
    <source>
        <dbReference type="Proteomes" id="UP001597052"/>
    </source>
</evidence>
<dbReference type="InterPro" id="IPR052721">
    <property type="entry name" value="ET_Amicyanin"/>
</dbReference>
<evidence type="ECO:0000256" key="3">
    <source>
        <dbReference type="SAM" id="MobiDB-lite"/>
    </source>
</evidence>
<keyword evidence="2" id="KW-0186">Copper</keyword>
<dbReference type="Pfam" id="PF00127">
    <property type="entry name" value="Copper-bind"/>
    <property type="match status" value="2"/>
</dbReference>
<dbReference type="SUPFAM" id="SSF49503">
    <property type="entry name" value="Cupredoxins"/>
    <property type="match status" value="2"/>
</dbReference>
<dbReference type="CDD" id="cd04220">
    <property type="entry name" value="Halocyanin"/>
    <property type="match status" value="2"/>
</dbReference>
<feature type="domain" description="Blue (type 1) copper" evidence="4">
    <location>
        <begin position="207"/>
        <end position="293"/>
    </location>
</feature>
<dbReference type="PANTHER" id="PTHR36507:SF1">
    <property type="entry name" value="BLL1555 PROTEIN"/>
    <property type="match status" value="1"/>
</dbReference>
<evidence type="ECO:0000313" key="5">
    <source>
        <dbReference type="EMBL" id="MFD1643120.1"/>
    </source>
</evidence>
<dbReference type="Gene3D" id="2.60.40.420">
    <property type="entry name" value="Cupredoxins - blue copper proteins"/>
    <property type="match status" value="2"/>
</dbReference>
<sequence>MSRTPRRRQILQSAAAVGLLSVAGCLSAAGDSPEPTATTSESTDEYTQATEIEPPESVDEWLESANGYTGDRIRTGTHGRADIHVGHEYDDGLGFDPVVVEVSPNTIVRWNWTGHGGVHNVVALDGTFDSGRPNAQPGTSYQYVFEEPGTYPFVSEPDRDDGMKGLVIVDEPPSTGYETVDEWVVHSSNFDGEITDRTDAETASVTVGAEGNGGSLAFSPPVLRISPDTTVTWEWSAESPSATVSFEDSDIDSEEPTSDTDTTFEHTFDETGIYRYASLPHKSIGMRGAIIVEQ</sequence>
<dbReference type="EMBL" id="JBHUDM010000004">
    <property type="protein sequence ID" value="MFD1643120.1"/>
    <property type="molecule type" value="Genomic_DNA"/>
</dbReference>
<feature type="compositionally biased region" description="Acidic residues" evidence="3">
    <location>
        <begin position="247"/>
        <end position="258"/>
    </location>
</feature>
<gene>
    <name evidence="5" type="ORF">ACFSBW_14685</name>
</gene>
<dbReference type="NCBIfam" id="TIGR03102">
    <property type="entry name" value="halo_cynanin"/>
    <property type="match status" value="1"/>
</dbReference>
<reference evidence="5 6" key="1">
    <citation type="journal article" date="2019" name="Int. J. Syst. Evol. Microbiol.">
        <title>The Global Catalogue of Microorganisms (GCM) 10K type strain sequencing project: providing services to taxonomists for standard genome sequencing and annotation.</title>
        <authorList>
            <consortium name="The Broad Institute Genomics Platform"/>
            <consortium name="The Broad Institute Genome Sequencing Center for Infectious Disease"/>
            <person name="Wu L."/>
            <person name="Ma J."/>
        </authorList>
    </citation>
    <scope>NUCLEOTIDE SEQUENCE [LARGE SCALE GENOMIC DNA]</scope>
    <source>
        <strain evidence="5 6">CGMCC 1.10593</strain>
    </source>
</reference>
<protein>
    <submittedName>
        <fullName evidence="5">Halocyanin domain-containing protein</fullName>
    </submittedName>
</protein>
<dbReference type="RefSeq" id="WP_256396354.1">
    <property type="nucleotide sequence ID" value="NZ_JANHDJ010000004.1"/>
</dbReference>
<keyword evidence="6" id="KW-1185">Reference proteome</keyword>
<feature type="domain" description="Blue (type 1) copper" evidence="4">
    <location>
        <begin position="86"/>
        <end position="169"/>
    </location>
</feature>
<dbReference type="Proteomes" id="UP001597052">
    <property type="component" value="Unassembled WGS sequence"/>
</dbReference>
<dbReference type="PROSITE" id="PS51318">
    <property type="entry name" value="TAT"/>
    <property type="match status" value="1"/>
</dbReference>
<dbReference type="PANTHER" id="PTHR36507">
    <property type="entry name" value="BLL1555 PROTEIN"/>
    <property type="match status" value="1"/>
</dbReference>
<feature type="region of interest" description="Disordered" evidence="3">
    <location>
        <begin position="238"/>
        <end position="263"/>
    </location>
</feature>
<accession>A0ABD6DB94</accession>
<evidence type="ECO:0000259" key="4">
    <source>
        <dbReference type="Pfam" id="PF00127"/>
    </source>
</evidence>
<evidence type="ECO:0000256" key="1">
    <source>
        <dbReference type="ARBA" id="ARBA00022723"/>
    </source>
</evidence>
<dbReference type="InterPro" id="IPR006311">
    <property type="entry name" value="TAT_signal"/>
</dbReference>